<evidence type="ECO:0000259" key="3">
    <source>
        <dbReference type="Pfam" id="PF02016"/>
    </source>
</evidence>
<name>A0A1C3EMK1_9GAMM</name>
<feature type="domain" description="LD-carboxypeptidase N-terminal" evidence="3">
    <location>
        <begin position="13"/>
        <end position="131"/>
    </location>
</feature>
<dbReference type="InterPro" id="IPR027461">
    <property type="entry name" value="Carboxypeptidase_A_C_sf"/>
</dbReference>
<proteinExistence type="inferred from homology"/>
<dbReference type="GO" id="GO:0016787">
    <property type="term" value="F:hydrolase activity"/>
    <property type="evidence" value="ECO:0007669"/>
    <property type="project" value="UniProtKB-KW"/>
</dbReference>
<comment type="similarity">
    <text evidence="1">Belongs to the peptidase S66 family.</text>
</comment>
<dbReference type="Proteomes" id="UP000094936">
    <property type="component" value="Unassembled WGS sequence"/>
</dbReference>
<dbReference type="PANTHER" id="PTHR30237:SF4">
    <property type="entry name" value="LD-CARBOXYPEPTIDASE C-TERMINAL DOMAIN-CONTAINING PROTEIN"/>
    <property type="match status" value="1"/>
</dbReference>
<dbReference type="CDD" id="cd07062">
    <property type="entry name" value="Peptidase_S66_mccF_like"/>
    <property type="match status" value="1"/>
</dbReference>
<feature type="domain" description="LD-carboxypeptidase C-terminal" evidence="4">
    <location>
        <begin position="209"/>
        <end position="331"/>
    </location>
</feature>
<dbReference type="Pfam" id="PF02016">
    <property type="entry name" value="Peptidase_S66"/>
    <property type="match status" value="1"/>
</dbReference>
<dbReference type="Pfam" id="PF17676">
    <property type="entry name" value="Peptidase_S66C"/>
    <property type="match status" value="1"/>
</dbReference>
<dbReference type="SUPFAM" id="SSF141986">
    <property type="entry name" value="LD-carboxypeptidase A C-terminal domain-like"/>
    <property type="match status" value="1"/>
</dbReference>
<evidence type="ECO:0000259" key="4">
    <source>
        <dbReference type="Pfam" id="PF17676"/>
    </source>
</evidence>
<keyword evidence="6" id="KW-1185">Reference proteome</keyword>
<comment type="caution">
    <text evidence="5">The sequence shown here is derived from an EMBL/GenBank/DDBJ whole genome shotgun (WGS) entry which is preliminary data.</text>
</comment>
<sequence>MIKPKALQRGDAIAVICPSWGGATAFPHIYQSGINNLRELGFKVVEFPTTKMSQEEVYNSPQARADDINRAFADPEIKAIVATIGGSDSVRILKYLDTDVIKKNPKIVMGYSDFTTVAIYLNKLGLVTFLGPSVMAGFSQFHNFSSQYQQYVADVLAGHNIIRPWPVFPAYSDGYGGYPDWGDEANTGKLNPLQENIGPRFLQGSGKVKGKLFGGNLEVLEMTKGTPFWPSPDFWQGRVLAIETSEEKPSVDYVRYCLRNYGAMGALENVSGLLFGRAAGYSDEEKRSLEETILSVVRDEFGLYDLAIICNLDFGHTDPQLILALGAEIEIDCDNECIRQTESPFSE</sequence>
<evidence type="ECO:0000313" key="5">
    <source>
        <dbReference type="EMBL" id="ODA34460.1"/>
    </source>
</evidence>
<dbReference type="Gene3D" id="3.50.30.60">
    <property type="entry name" value="LD-carboxypeptidase A C-terminal domain-like"/>
    <property type="match status" value="1"/>
</dbReference>
<dbReference type="InterPro" id="IPR027478">
    <property type="entry name" value="LdcA_N"/>
</dbReference>
<dbReference type="OrthoDB" id="9807329at2"/>
<dbReference type="InterPro" id="IPR003507">
    <property type="entry name" value="S66_fam"/>
</dbReference>
<dbReference type="RefSeq" id="WP_068900121.1">
    <property type="nucleotide sequence ID" value="NZ_JBHUIF010000015.1"/>
</dbReference>
<keyword evidence="2" id="KW-0378">Hydrolase</keyword>
<dbReference type="InterPro" id="IPR040921">
    <property type="entry name" value="Peptidase_S66C"/>
</dbReference>
<dbReference type="InterPro" id="IPR029062">
    <property type="entry name" value="Class_I_gatase-like"/>
</dbReference>
<reference evidence="5 6" key="1">
    <citation type="submission" date="2016-05" db="EMBL/GenBank/DDBJ databases">
        <title>Genomic Taxonomy of the Vibrionaceae.</title>
        <authorList>
            <person name="Gomez-Gil B."/>
            <person name="Enciso-Ibarra J."/>
        </authorList>
    </citation>
    <scope>NUCLEOTIDE SEQUENCE [LARGE SCALE GENOMIC DNA]</scope>
    <source>
        <strain evidence="5 6">CAIM 1920</strain>
    </source>
</reference>
<dbReference type="InterPro" id="IPR040449">
    <property type="entry name" value="Peptidase_S66_N"/>
</dbReference>
<dbReference type="PIRSF" id="PIRSF028757">
    <property type="entry name" value="LD-carboxypeptidase"/>
    <property type="match status" value="1"/>
</dbReference>
<dbReference type="STRING" id="1080227.A8L45_05675"/>
<evidence type="ECO:0000256" key="2">
    <source>
        <dbReference type="ARBA" id="ARBA00022801"/>
    </source>
</evidence>
<dbReference type="EMBL" id="LYBM01000007">
    <property type="protein sequence ID" value="ODA34460.1"/>
    <property type="molecule type" value="Genomic_DNA"/>
</dbReference>
<accession>A0A1C3EMK1</accession>
<protein>
    <submittedName>
        <fullName evidence="5">Microcin C7 resistance protein MccF</fullName>
    </submittedName>
</protein>
<dbReference type="AlphaFoldDB" id="A0A1C3EMK1"/>
<dbReference type="SUPFAM" id="SSF52317">
    <property type="entry name" value="Class I glutamine amidotransferase-like"/>
    <property type="match status" value="1"/>
</dbReference>
<evidence type="ECO:0000313" key="6">
    <source>
        <dbReference type="Proteomes" id="UP000094936"/>
    </source>
</evidence>
<evidence type="ECO:0000256" key="1">
    <source>
        <dbReference type="ARBA" id="ARBA00010233"/>
    </source>
</evidence>
<gene>
    <name evidence="5" type="ORF">A8L45_05675</name>
</gene>
<dbReference type="Gene3D" id="3.40.50.10740">
    <property type="entry name" value="Class I glutamine amidotransferase-like"/>
    <property type="match status" value="1"/>
</dbReference>
<dbReference type="PANTHER" id="PTHR30237">
    <property type="entry name" value="MURAMOYLTETRAPEPTIDE CARBOXYPEPTIDASE"/>
    <property type="match status" value="1"/>
</dbReference>
<organism evidence="5 6">
    <name type="scientific">Veronia pacifica</name>
    <dbReference type="NCBI Taxonomy" id="1080227"/>
    <lineage>
        <taxon>Bacteria</taxon>
        <taxon>Pseudomonadati</taxon>
        <taxon>Pseudomonadota</taxon>
        <taxon>Gammaproteobacteria</taxon>
        <taxon>Vibrionales</taxon>
        <taxon>Vibrionaceae</taxon>
        <taxon>Veronia</taxon>
    </lineage>
</organism>